<gene>
    <name evidence="2" type="ORF">PFCIRM138_05225</name>
</gene>
<dbReference type="EMBL" id="LM676442">
    <property type="protein sequence ID" value="CEP27704.1"/>
    <property type="molecule type" value="Genomic_DNA"/>
</dbReference>
<proteinExistence type="predicted"/>
<accession>A0A068VQ38</accession>
<name>A0A068VQ38_PROFF</name>
<dbReference type="AlphaFoldDB" id="A0A068VQ38"/>
<feature type="compositionally biased region" description="Low complexity" evidence="1">
    <location>
        <begin position="1"/>
        <end position="13"/>
    </location>
</feature>
<protein>
    <submittedName>
        <fullName evidence="2">Uncharacterized protein</fullName>
    </submittedName>
</protein>
<evidence type="ECO:0000256" key="1">
    <source>
        <dbReference type="SAM" id="MobiDB-lite"/>
    </source>
</evidence>
<sequence length="80" mass="8708">MMSTTPDTEPTTTGRAHEKITSTELVPIAPAVKHRLSATPPATRTSPSRGHLEALREQLAQGDLSIDDAARLTREYIDNI</sequence>
<organism evidence="2">
    <name type="scientific">Propionibacterium freudenreichii subsp. freudenreichii</name>
    <dbReference type="NCBI Taxonomy" id="66712"/>
    <lineage>
        <taxon>Bacteria</taxon>
        <taxon>Bacillati</taxon>
        <taxon>Actinomycetota</taxon>
        <taxon>Actinomycetes</taxon>
        <taxon>Propionibacteriales</taxon>
        <taxon>Propionibacteriaceae</taxon>
        <taxon>Propionibacterium</taxon>
    </lineage>
</organism>
<reference evidence="2" key="1">
    <citation type="submission" date="2014-08" db="EMBL/GenBank/DDBJ databases">
        <authorList>
            <person name="Falentin Helene"/>
        </authorList>
    </citation>
    <scope>NUCLEOTIDE SEQUENCE</scope>
</reference>
<feature type="region of interest" description="Disordered" evidence="1">
    <location>
        <begin position="1"/>
        <end position="20"/>
    </location>
</feature>
<evidence type="ECO:0000313" key="2">
    <source>
        <dbReference type="EMBL" id="CEP27704.1"/>
    </source>
</evidence>